<keyword evidence="1" id="KW-0880">Kelch repeat</keyword>
<dbReference type="SUPFAM" id="SSF49452">
    <property type="entry name" value="Starch-binding domain-like"/>
    <property type="match status" value="1"/>
</dbReference>
<dbReference type="SUPFAM" id="SSF49464">
    <property type="entry name" value="Carboxypeptidase regulatory domain-like"/>
    <property type="match status" value="2"/>
</dbReference>
<comment type="caution">
    <text evidence="4">The sequence shown here is derived from an EMBL/GenBank/DDBJ whole genome shotgun (WGS) entry which is preliminary data.</text>
</comment>
<dbReference type="NCBIfam" id="TIGR04183">
    <property type="entry name" value="Por_Secre_tail"/>
    <property type="match status" value="1"/>
</dbReference>
<dbReference type="SMART" id="SM00612">
    <property type="entry name" value="Kelch"/>
    <property type="match status" value="4"/>
</dbReference>
<name>A0A933IAH2_UNCT6</name>
<dbReference type="InterPro" id="IPR008969">
    <property type="entry name" value="CarboxyPept-like_regulatory"/>
</dbReference>
<proteinExistence type="predicted"/>
<protein>
    <submittedName>
        <fullName evidence="4">Carboxypeptidase regulatory-like domain-containing protein</fullName>
    </submittedName>
</protein>
<dbReference type="SUPFAM" id="SSF117281">
    <property type="entry name" value="Kelch motif"/>
    <property type="match status" value="1"/>
</dbReference>
<sequence>MKHQRMRAAITGTLVLTFLISAVPLAGQRLGYNSFNAGNISSLFYNNGFIGDSTNALPSGWWPSNAKNSYFSRGGLWIGASKNGGDTYSVSTGCPGEFFPTADCSTMVSIRPGSRATQELWARFDDANPLYNQGAILNAQVTMRGYQWSFSPVDNFYITEYQVKNNGSNYLSGVYAGFYYDGDVVTTPAADSKTTNYTDFDVSPDDSTGQPRNLVWMTGDSAWAQSVVGFPVGYLGMRLLEARKPNGSAIGVSSARSWKITADPASDANALDLYNRYRYLSANVTDADAKRVINDFRMTTDSIHLKIPAYLIKNIEGVYRINDILHGGTNYFTGGSFNRAGWITLGKPAPDVIKEAYNQSTDDIQTNGAGDTVTAVHVSSVPLDSVAGVWLANDASHTGTNYYTGGSFTSDGWIYLGTPIELAILTDYPIAWWFYKDNNVTVSFWNRYWNESDSPSDNTHVTVGMTTNFDEVEGVYLQTDSLHTGTNYYTGGSFDKATGAITLGTALPTLDPVWVCYRTYAIADYKMLLNAGPFALAPNDSIKAVYATVAGQTLAELRKNSDLAQYMWDHPGYVPASTYGSISGRIKRTDDVTGIENALVKIFQAGLAKDSAWSAVDGGYALNSLEAGSYDSLRAARAAYADSNITGPISVIGSKDSLGFDLALRYQYATIKGKVTRTDGVTPLAGVYLELKGSQYQSAYSDNEGGYIFQSVNPAVGDSIVASLSDYQGKIVPGVVTANDSVTVVNVQMQYLYANITGKITGTDGLTPVAGASVTASGNNSYNTLANFEGFYDVKGMAADTYKVIVSAWGFGSDSAMAVIAKVDSISRIDFSLHQASADGSMRWADKTSLSTKRYGLGSAAVGGKIYVIGGMGENEAVLVTVEEYDPLADTVNGLPWSTKASMPAPRYGLACVSLGDSIIYAIGGYDALENALSTVEAYKPKTNTWLAGFAPMPTPRAYLGIGVLNDTIYAVGGENNSIAGLDTVEAYDPISNSWTTKKSLLGGPNSGRSGLTCATPDSAGIIRLHVVDGKKVDGTYMQTHQKYNQAANTWVARMAPPTPPMAFLASDVIYDSIYCLGGRDLSGYYNSAVTYNPYSNTWRTETPLPSPKAYFGARAIEGNGIYVMGGKSDDVTIVGTVRKGYRYGSISGTATVKISGAAIAGALVECVQGGKTAGSDYTDNNGFYVLSNLEPGLYNVRFYKTGDVDSTINNVNVLWGQNTVLDFVGVAGNRPTELSALIFALYPAYPNPVRNQAVIGYQIPAKALVNLSVYNVLGQKVKTLVNGSQNAGWHSVTWNGRDNGGRKVASGIYLYRLTTGSENAVKKLVVIR</sequence>
<evidence type="ECO:0000256" key="2">
    <source>
        <dbReference type="ARBA" id="ARBA00022737"/>
    </source>
</evidence>
<dbReference type="Gene3D" id="2.120.10.80">
    <property type="entry name" value="Kelch-type beta propeller"/>
    <property type="match status" value="2"/>
</dbReference>
<evidence type="ECO:0000313" key="5">
    <source>
        <dbReference type="Proteomes" id="UP000736328"/>
    </source>
</evidence>
<keyword evidence="4" id="KW-0378">Hydrolase</keyword>
<dbReference type="Gene3D" id="2.60.40.4070">
    <property type="match status" value="1"/>
</dbReference>
<evidence type="ECO:0000259" key="3">
    <source>
        <dbReference type="Pfam" id="PF13860"/>
    </source>
</evidence>
<dbReference type="Gene3D" id="2.60.40.1120">
    <property type="entry name" value="Carboxypeptidase-like, regulatory domain"/>
    <property type="match status" value="2"/>
</dbReference>
<dbReference type="GO" id="GO:0004180">
    <property type="term" value="F:carboxypeptidase activity"/>
    <property type="evidence" value="ECO:0007669"/>
    <property type="project" value="UniProtKB-KW"/>
</dbReference>
<dbReference type="PANTHER" id="PTHR24412:SF441">
    <property type="entry name" value="KELCH-LIKE PROTEIN 28"/>
    <property type="match status" value="1"/>
</dbReference>
<dbReference type="PANTHER" id="PTHR24412">
    <property type="entry name" value="KELCH PROTEIN"/>
    <property type="match status" value="1"/>
</dbReference>
<dbReference type="InterPro" id="IPR025965">
    <property type="entry name" value="FlgD/Vpr_Ig-like"/>
</dbReference>
<dbReference type="InterPro" id="IPR013784">
    <property type="entry name" value="Carb-bd-like_fold"/>
</dbReference>
<dbReference type="Pfam" id="PF13860">
    <property type="entry name" value="FlgD_ig"/>
    <property type="match status" value="1"/>
</dbReference>
<dbReference type="Pfam" id="PF24681">
    <property type="entry name" value="Kelch_KLHDC2_KLHL20_DRC7"/>
    <property type="match status" value="1"/>
</dbReference>
<keyword evidence="4" id="KW-0645">Protease</keyword>
<gene>
    <name evidence="4" type="ORF">HY768_08365</name>
</gene>
<dbReference type="InterPro" id="IPR026444">
    <property type="entry name" value="Secre_tail"/>
</dbReference>
<keyword evidence="4" id="KW-0121">Carboxypeptidase</keyword>
<feature type="domain" description="FlgD/Vpr Ig-like" evidence="3">
    <location>
        <begin position="1262"/>
        <end position="1316"/>
    </location>
</feature>
<dbReference type="InterPro" id="IPR015915">
    <property type="entry name" value="Kelch-typ_b-propeller"/>
</dbReference>
<accession>A0A933IAH2</accession>
<organism evidence="4 5">
    <name type="scientific">candidate division TA06 bacterium</name>
    <dbReference type="NCBI Taxonomy" id="2250710"/>
    <lineage>
        <taxon>Bacteria</taxon>
        <taxon>Bacteria division TA06</taxon>
    </lineage>
</organism>
<dbReference type="Proteomes" id="UP000736328">
    <property type="component" value="Unassembled WGS sequence"/>
</dbReference>
<dbReference type="Pfam" id="PF13620">
    <property type="entry name" value="CarboxypepD_reg"/>
    <property type="match status" value="2"/>
</dbReference>
<keyword evidence="2" id="KW-0677">Repeat</keyword>
<dbReference type="EMBL" id="JACQXR010000111">
    <property type="protein sequence ID" value="MBI4727216.1"/>
    <property type="molecule type" value="Genomic_DNA"/>
</dbReference>
<dbReference type="Pfam" id="PF01344">
    <property type="entry name" value="Kelch_1"/>
    <property type="match status" value="1"/>
</dbReference>
<evidence type="ECO:0000256" key="1">
    <source>
        <dbReference type="ARBA" id="ARBA00022441"/>
    </source>
</evidence>
<reference evidence="4" key="1">
    <citation type="submission" date="2020-07" db="EMBL/GenBank/DDBJ databases">
        <title>Huge and variable diversity of episymbiotic CPR bacteria and DPANN archaea in groundwater ecosystems.</title>
        <authorList>
            <person name="He C.Y."/>
            <person name="Keren R."/>
            <person name="Whittaker M."/>
            <person name="Farag I.F."/>
            <person name="Doudna J."/>
            <person name="Cate J.H.D."/>
            <person name="Banfield J.F."/>
        </authorList>
    </citation>
    <scope>NUCLEOTIDE SEQUENCE</scope>
    <source>
        <strain evidence="4">NC_groundwater_1520_Pr4_B-0.1um_53_5</strain>
    </source>
</reference>
<dbReference type="InterPro" id="IPR006652">
    <property type="entry name" value="Kelch_1"/>
</dbReference>
<evidence type="ECO:0000313" key="4">
    <source>
        <dbReference type="EMBL" id="MBI4727216.1"/>
    </source>
</evidence>
<dbReference type="GO" id="GO:0030246">
    <property type="term" value="F:carbohydrate binding"/>
    <property type="evidence" value="ECO:0007669"/>
    <property type="project" value="InterPro"/>
</dbReference>